<sequence length="120" mass="13108">MQTMKTIILVAFGLFFTATNAETLTIEVPSCSESKRDLISVTEKNKNFILSKFLGYQVTNLTNGTEYRLTGILTSSYTQINDGLAARSGAMVVITVILSVAMFILVLGLIITVFFVNNGE</sequence>
<dbReference type="AlphaFoldDB" id="A0A8T2PDQ5"/>
<evidence type="ECO:0008006" key="5">
    <source>
        <dbReference type="Google" id="ProtNLM"/>
    </source>
</evidence>
<reference evidence="3" key="1">
    <citation type="thesis" date="2021" institute="BYU ScholarsArchive" country="Provo, UT, USA">
        <title>Applications of and Algorithms for Genome Assembly and Genomic Analyses with an Emphasis on Marine Teleosts.</title>
        <authorList>
            <person name="Pickett B.D."/>
        </authorList>
    </citation>
    <scope>NUCLEOTIDE SEQUENCE</scope>
    <source>
        <strain evidence="3">HI-2016</strain>
    </source>
</reference>
<keyword evidence="1" id="KW-0472">Membrane</keyword>
<proteinExistence type="predicted"/>
<protein>
    <recommendedName>
        <fullName evidence="5">Uroplakin-2</fullName>
    </recommendedName>
</protein>
<keyword evidence="1" id="KW-0812">Transmembrane</keyword>
<evidence type="ECO:0000313" key="4">
    <source>
        <dbReference type="Proteomes" id="UP000824540"/>
    </source>
</evidence>
<keyword evidence="1" id="KW-1133">Transmembrane helix</keyword>
<dbReference type="InterPro" id="IPR009952">
    <property type="entry name" value="Uroplakin-2"/>
</dbReference>
<keyword evidence="4" id="KW-1185">Reference proteome</keyword>
<dbReference type="PANTHER" id="PTHR17573">
    <property type="entry name" value="UROPLAKIN II"/>
    <property type="match status" value="1"/>
</dbReference>
<dbReference type="EMBL" id="JAFBMS010000006">
    <property type="protein sequence ID" value="KAG9351463.1"/>
    <property type="molecule type" value="Genomic_DNA"/>
</dbReference>
<dbReference type="OrthoDB" id="9947134at2759"/>
<dbReference type="Pfam" id="PF07353">
    <property type="entry name" value="Uroplakin_II"/>
    <property type="match status" value="2"/>
</dbReference>
<feature type="signal peptide" evidence="2">
    <location>
        <begin position="1"/>
        <end position="21"/>
    </location>
</feature>
<feature type="chain" id="PRO_5035802903" description="Uroplakin-2" evidence="2">
    <location>
        <begin position="22"/>
        <end position="120"/>
    </location>
</feature>
<feature type="transmembrane region" description="Helical" evidence="1">
    <location>
        <begin position="90"/>
        <end position="116"/>
    </location>
</feature>
<comment type="caution">
    <text evidence="3">The sequence shown here is derived from an EMBL/GenBank/DDBJ whole genome shotgun (WGS) entry which is preliminary data.</text>
</comment>
<dbReference type="Proteomes" id="UP000824540">
    <property type="component" value="Unassembled WGS sequence"/>
</dbReference>
<organism evidence="3 4">
    <name type="scientific">Albula glossodonta</name>
    <name type="common">roundjaw bonefish</name>
    <dbReference type="NCBI Taxonomy" id="121402"/>
    <lineage>
        <taxon>Eukaryota</taxon>
        <taxon>Metazoa</taxon>
        <taxon>Chordata</taxon>
        <taxon>Craniata</taxon>
        <taxon>Vertebrata</taxon>
        <taxon>Euteleostomi</taxon>
        <taxon>Actinopterygii</taxon>
        <taxon>Neopterygii</taxon>
        <taxon>Teleostei</taxon>
        <taxon>Albuliformes</taxon>
        <taxon>Albulidae</taxon>
        <taxon>Albula</taxon>
    </lineage>
</organism>
<evidence type="ECO:0000256" key="2">
    <source>
        <dbReference type="SAM" id="SignalP"/>
    </source>
</evidence>
<keyword evidence="2" id="KW-0732">Signal</keyword>
<name>A0A8T2PDQ5_9TELE</name>
<evidence type="ECO:0000313" key="3">
    <source>
        <dbReference type="EMBL" id="KAG9351463.1"/>
    </source>
</evidence>
<gene>
    <name evidence="3" type="ORF">JZ751_022713</name>
</gene>
<evidence type="ECO:0000256" key="1">
    <source>
        <dbReference type="SAM" id="Phobius"/>
    </source>
</evidence>
<dbReference type="PANTHER" id="PTHR17573:SF0">
    <property type="entry name" value="UROPLAKIN-2"/>
    <property type="match status" value="1"/>
</dbReference>
<accession>A0A8T2PDQ5</accession>